<dbReference type="Proteomes" id="UP000054988">
    <property type="component" value="Unassembled WGS sequence"/>
</dbReference>
<dbReference type="EMBL" id="LATX01001560">
    <property type="protein sequence ID" value="KTB40686.1"/>
    <property type="molecule type" value="Genomic_DNA"/>
</dbReference>
<dbReference type="InterPro" id="IPR001810">
    <property type="entry name" value="F-box_dom"/>
</dbReference>
<feature type="domain" description="F-box" evidence="1">
    <location>
        <begin position="126"/>
        <end position="180"/>
    </location>
</feature>
<dbReference type="AlphaFoldDB" id="A0A0W0FWX3"/>
<sequence length="533" mass="60239">MSVFTFTSLMRKPSSTFSPRYHPIRGFSWTFSTRYLDPLCGAVPRYSDPASSIVFSRGWDGQSVPHSSEYPLFYLITLTLISIKQLTERTHTNHPQMSDIIHPSLIGLNDVLSAHTSPSVSKKSPFDTLPTELLIQIFQHTTSPSTPISLRATPDIWSFAQVCVRWRSVMCDMPWIWSNIELDVDQSETKRRDSSMGFLDTYLERSYGRPLHISVKRSIRMAFVHGSLPSYEAFQRYLTRLLPHAHRLESLAVHGLFSDELELFEQMRGRLSALKSLQLYVHHEPHNGDFPVPNDIFLHAPSLTRVKLSGTHLDGSHPMLALPWNQLRSYQGCCPNLLDASNLEECIISCRCGAHGELRHDKMESLSLLSPDPLRRASLPQLKKLSVKLMSSEDIPLITHFLRSHSNHLEHLTLTGRFHSSCQTMMVPLKELFSASGASEIRGLNWDVSEGMEVVCSLLTVPSEEQRALLPKLEELTVRSSASNEGEELLSGVVSSRFGTKASALTEVNVMVRASRHSQEELRKVEGVRRKME</sequence>
<dbReference type="InterPro" id="IPR036047">
    <property type="entry name" value="F-box-like_dom_sf"/>
</dbReference>
<comment type="caution">
    <text evidence="2">The sequence shown here is derived from an EMBL/GenBank/DDBJ whole genome shotgun (WGS) entry which is preliminary data.</text>
</comment>
<protein>
    <recommendedName>
        <fullName evidence="1">F-box domain-containing protein</fullName>
    </recommendedName>
</protein>
<accession>A0A0W0FWX3</accession>
<evidence type="ECO:0000313" key="2">
    <source>
        <dbReference type="EMBL" id="KTB40686.1"/>
    </source>
</evidence>
<dbReference type="SUPFAM" id="SSF81383">
    <property type="entry name" value="F-box domain"/>
    <property type="match status" value="1"/>
</dbReference>
<evidence type="ECO:0000313" key="3">
    <source>
        <dbReference type="Proteomes" id="UP000054988"/>
    </source>
</evidence>
<gene>
    <name evidence="2" type="ORF">WG66_6731</name>
</gene>
<dbReference type="Gene3D" id="1.20.1280.50">
    <property type="match status" value="1"/>
</dbReference>
<evidence type="ECO:0000259" key="1">
    <source>
        <dbReference type="Pfam" id="PF12937"/>
    </source>
</evidence>
<proteinExistence type="predicted"/>
<organism evidence="2 3">
    <name type="scientific">Moniliophthora roreri</name>
    <name type="common">Frosty pod rot fungus</name>
    <name type="synonym">Monilia roreri</name>
    <dbReference type="NCBI Taxonomy" id="221103"/>
    <lineage>
        <taxon>Eukaryota</taxon>
        <taxon>Fungi</taxon>
        <taxon>Dikarya</taxon>
        <taxon>Basidiomycota</taxon>
        <taxon>Agaricomycotina</taxon>
        <taxon>Agaricomycetes</taxon>
        <taxon>Agaricomycetidae</taxon>
        <taxon>Agaricales</taxon>
        <taxon>Marasmiineae</taxon>
        <taxon>Marasmiaceae</taxon>
        <taxon>Moniliophthora</taxon>
    </lineage>
</organism>
<dbReference type="Pfam" id="PF12937">
    <property type="entry name" value="F-box-like"/>
    <property type="match status" value="1"/>
</dbReference>
<name>A0A0W0FWX3_MONRR</name>
<reference evidence="2 3" key="1">
    <citation type="submission" date="2015-12" db="EMBL/GenBank/DDBJ databases">
        <title>Draft genome sequence of Moniliophthora roreri, the causal agent of frosty pod rot of cacao.</title>
        <authorList>
            <person name="Aime M.C."/>
            <person name="Diaz-Valderrama J.R."/>
            <person name="Kijpornyongpan T."/>
            <person name="Phillips-Mora W."/>
        </authorList>
    </citation>
    <scope>NUCLEOTIDE SEQUENCE [LARGE SCALE GENOMIC DNA]</scope>
    <source>
        <strain evidence="2 3">MCA 2952</strain>
    </source>
</reference>